<dbReference type="SUPFAM" id="SSF55469">
    <property type="entry name" value="FMN-dependent nitroreductase-like"/>
    <property type="match status" value="1"/>
</dbReference>
<gene>
    <name evidence="7" type="ORF">FHX64_000887</name>
</gene>
<name>A0A7W5H1K7_9PORP</name>
<comment type="caution">
    <text evidence="7">The sequence shown here is derived from an EMBL/GenBank/DDBJ whole genome shotgun (WGS) entry which is preliminary data.</text>
</comment>
<feature type="domain" description="Nitroreductase" evidence="6">
    <location>
        <begin position="8"/>
        <end position="59"/>
    </location>
</feature>
<dbReference type="CDD" id="cd20609">
    <property type="entry name" value="nitroreductase"/>
    <property type="match status" value="1"/>
</dbReference>
<evidence type="ECO:0000256" key="3">
    <source>
        <dbReference type="ARBA" id="ARBA00022630"/>
    </source>
</evidence>
<dbReference type="Gene3D" id="3.40.109.10">
    <property type="entry name" value="NADH Oxidase"/>
    <property type="match status" value="1"/>
</dbReference>
<dbReference type="InterPro" id="IPR029479">
    <property type="entry name" value="Nitroreductase"/>
</dbReference>
<proteinExistence type="inferred from homology"/>
<protein>
    <submittedName>
        <fullName evidence="7">Nitroreductase</fullName>
    </submittedName>
</protein>
<dbReference type="AlphaFoldDB" id="A0A7W5H1K7"/>
<dbReference type="RefSeq" id="WP_183412577.1">
    <property type="nucleotide sequence ID" value="NZ_JACHYB010000001.1"/>
</dbReference>
<keyword evidence="5" id="KW-0560">Oxidoreductase</keyword>
<dbReference type="EMBL" id="JACHYB010000001">
    <property type="protein sequence ID" value="MBB3186724.1"/>
    <property type="molecule type" value="Genomic_DNA"/>
</dbReference>
<comment type="similarity">
    <text evidence="2">Belongs to the nitroreductase family.</text>
</comment>
<sequence length="170" mass="19549">MNFLELASKRTSVRKFQQKLVEQEKLDYILQAMQIAPTAVNFQPLKFIVLQGKKLQEIQPCYPRNWFETAPLCIVACGDHNRSWKRSSDEKDYCDIDVAIATTHLMLAATEQGLGTCWISNFDAKQCKIILSLPKNIEPLALIPIGYSDEKEEDLDEKVRKPLSELVEYR</sequence>
<evidence type="ECO:0000313" key="7">
    <source>
        <dbReference type="EMBL" id="MBB3186724.1"/>
    </source>
</evidence>
<keyword evidence="3" id="KW-0285">Flavoprotein</keyword>
<evidence type="ECO:0000256" key="4">
    <source>
        <dbReference type="ARBA" id="ARBA00022643"/>
    </source>
</evidence>
<evidence type="ECO:0000256" key="5">
    <source>
        <dbReference type="ARBA" id="ARBA00023002"/>
    </source>
</evidence>
<feature type="domain" description="Nitroreductase" evidence="6">
    <location>
        <begin position="64"/>
        <end position="147"/>
    </location>
</feature>
<keyword evidence="8" id="KW-1185">Reference proteome</keyword>
<dbReference type="Proteomes" id="UP000544222">
    <property type="component" value="Unassembled WGS sequence"/>
</dbReference>
<comment type="cofactor">
    <cofactor evidence="1">
        <name>FMN</name>
        <dbReference type="ChEBI" id="CHEBI:58210"/>
    </cofactor>
</comment>
<evidence type="ECO:0000256" key="1">
    <source>
        <dbReference type="ARBA" id="ARBA00001917"/>
    </source>
</evidence>
<evidence type="ECO:0000313" key="8">
    <source>
        <dbReference type="Proteomes" id="UP000544222"/>
    </source>
</evidence>
<dbReference type="PANTHER" id="PTHR43673:SF2">
    <property type="entry name" value="NITROREDUCTASE"/>
    <property type="match status" value="1"/>
</dbReference>
<evidence type="ECO:0000259" key="6">
    <source>
        <dbReference type="Pfam" id="PF00881"/>
    </source>
</evidence>
<dbReference type="InterPro" id="IPR000415">
    <property type="entry name" value="Nitroreductase-like"/>
</dbReference>
<reference evidence="7 8" key="1">
    <citation type="submission" date="2020-08" db="EMBL/GenBank/DDBJ databases">
        <title>Genomic Encyclopedia of Type Strains, Phase IV (KMG-IV): sequencing the most valuable type-strain genomes for metagenomic binning, comparative biology and taxonomic classification.</title>
        <authorList>
            <person name="Goeker M."/>
        </authorList>
    </citation>
    <scope>NUCLEOTIDE SEQUENCE [LARGE SCALE GENOMIC DNA]</scope>
    <source>
        <strain evidence="7 8">DSM 27471</strain>
    </source>
</reference>
<keyword evidence="4" id="KW-0288">FMN</keyword>
<dbReference type="GO" id="GO:0016491">
    <property type="term" value="F:oxidoreductase activity"/>
    <property type="evidence" value="ECO:0007669"/>
    <property type="project" value="UniProtKB-KW"/>
</dbReference>
<dbReference type="Pfam" id="PF00881">
    <property type="entry name" value="Nitroreductase"/>
    <property type="match status" value="2"/>
</dbReference>
<dbReference type="PANTHER" id="PTHR43673">
    <property type="entry name" value="NAD(P)H NITROREDUCTASE YDGI-RELATED"/>
    <property type="match status" value="1"/>
</dbReference>
<organism evidence="7 8">
    <name type="scientific">Microbacter margulisiae</name>
    <dbReference type="NCBI Taxonomy" id="1350067"/>
    <lineage>
        <taxon>Bacteria</taxon>
        <taxon>Pseudomonadati</taxon>
        <taxon>Bacteroidota</taxon>
        <taxon>Bacteroidia</taxon>
        <taxon>Bacteroidales</taxon>
        <taxon>Porphyromonadaceae</taxon>
        <taxon>Microbacter</taxon>
    </lineage>
</organism>
<evidence type="ECO:0000256" key="2">
    <source>
        <dbReference type="ARBA" id="ARBA00007118"/>
    </source>
</evidence>
<accession>A0A7W5H1K7</accession>